<dbReference type="SUPFAM" id="SSF52821">
    <property type="entry name" value="Rhodanese/Cell cycle control phosphatase"/>
    <property type="match status" value="1"/>
</dbReference>
<dbReference type="EC" id="1.14.-.-" evidence="1"/>
<dbReference type="Proteomes" id="UP000055047">
    <property type="component" value="Unassembled WGS sequence"/>
</dbReference>
<dbReference type="GO" id="GO:0016705">
    <property type="term" value="F:oxidoreductase activity, acting on paired donors, with incorporation or reduction of molecular oxygen"/>
    <property type="evidence" value="ECO:0007669"/>
    <property type="project" value="UniProtKB-UniRule"/>
</dbReference>
<dbReference type="Gene3D" id="3.30.70.100">
    <property type="match status" value="1"/>
</dbReference>
<evidence type="ECO:0000313" key="4">
    <source>
        <dbReference type="Proteomes" id="UP000055047"/>
    </source>
</evidence>
<reference evidence="3 4" key="1">
    <citation type="submission" date="2014-09" db="EMBL/GenBank/DDBJ databases">
        <authorList>
            <person name="Loux Valentin"/>
            <person name="Dugat Thibaut"/>
        </authorList>
    </citation>
    <scope>NUCLEOTIDE SEQUENCE [LARGE SCALE GENOMIC DNA]</scope>
    <source>
        <strain evidence="3 4">BOV-10_179</strain>
    </source>
</reference>
<dbReference type="InterPro" id="IPR040503">
    <property type="entry name" value="TRHO_N"/>
</dbReference>
<feature type="domain" description="Rhodanese" evidence="2">
    <location>
        <begin position="132"/>
        <end position="227"/>
    </location>
</feature>
<name>A0A098GKH6_ANAPH</name>
<comment type="function">
    <text evidence="1">Catalyzes oxygen-dependent 5-hydroxyuridine (ho5U) modification at position 34 in tRNAs.</text>
</comment>
<proteinExistence type="inferred from homology"/>
<evidence type="ECO:0000256" key="1">
    <source>
        <dbReference type="HAMAP-Rule" id="MF_00469"/>
    </source>
</evidence>
<keyword evidence="1" id="KW-0560">Oxidoreductase</keyword>
<dbReference type="HAMAP" id="MF_00469">
    <property type="entry name" value="TrhO"/>
    <property type="match status" value="1"/>
</dbReference>
<protein>
    <recommendedName>
        <fullName evidence="1">tRNA uridine(34) hydroxylase</fullName>
        <ecNumber evidence="1">1.14.-.-</ecNumber>
    </recommendedName>
    <alternativeName>
        <fullName evidence="1">tRNA hydroxylation protein O</fullName>
    </alternativeName>
</protein>
<keyword evidence="1" id="KW-0819">tRNA processing</keyword>
<dbReference type="AlphaFoldDB" id="A0A098GKH6"/>
<dbReference type="GO" id="GO:0006400">
    <property type="term" value="P:tRNA modification"/>
    <property type="evidence" value="ECO:0007669"/>
    <property type="project" value="UniProtKB-UniRule"/>
</dbReference>
<dbReference type="SMART" id="SM00450">
    <property type="entry name" value="RHOD"/>
    <property type="match status" value="1"/>
</dbReference>
<dbReference type="InterPro" id="IPR020936">
    <property type="entry name" value="TrhO"/>
</dbReference>
<dbReference type="CDD" id="cd01518">
    <property type="entry name" value="RHOD_YceA"/>
    <property type="match status" value="1"/>
</dbReference>
<dbReference type="NCBIfam" id="NF001136">
    <property type="entry name" value="PRK00142.1-4"/>
    <property type="match status" value="1"/>
</dbReference>
<dbReference type="EMBL" id="CCXQ01000025">
    <property type="protein sequence ID" value="CEH11023.1"/>
    <property type="molecule type" value="Genomic_DNA"/>
</dbReference>
<dbReference type="PANTHER" id="PTHR43268">
    <property type="entry name" value="THIOSULFATE SULFURTRANSFERASE/RHODANESE-LIKE DOMAIN-CONTAINING PROTEIN 2"/>
    <property type="match status" value="1"/>
</dbReference>
<dbReference type="Pfam" id="PF17773">
    <property type="entry name" value="UPF0176_N"/>
    <property type="match status" value="1"/>
</dbReference>
<comment type="similarity">
    <text evidence="1">Belongs to the TrhO family.</text>
</comment>
<organism evidence="3 4">
    <name type="scientific">Anaplasma phagocytophilum</name>
    <name type="common">Ehrlichia phagocytophila</name>
    <dbReference type="NCBI Taxonomy" id="948"/>
    <lineage>
        <taxon>Bacteria</taxon>
        <taxon>Pseudomonadati</taxon>
        <taxon>Pseudomonadota</taxon>
        <taxon>Alphaproteobacteria</taxon>
        <taxon>Rickettsiales</taxon>
        <taxon>Anaplasmataceae</taxon>
        <taxon>Anaplasma</taxon>
        <taxon>phagocytophilum group</taxon>
    </lineage>
</organism>
<dbReference type="PROSITE" id="PS50206">
    <property type="entry name" value="RHODANESE_3"/>
    <property type="match status" value="1"/>
</dbReference>
<dbReference type="InterPro" id="IPR036873">
    <property type="entry name" value="Rhodanese-like_dom_sf"/>
</dbReference>
<evidence type="ECO:0000313" key="3">
    <source>
        <dbReference type="EMBL" id="CEH11023.1"/>
    </source>
</evidence>
<dbReference type="PANTHER" id="PTHR43268:SF3">
    <property type="entry name" value="RHODANESE-LIKE DOMAIN-CONTAINING PROTEIN 7-RELATED"/>
    <property type="match status" value="1"/>
</dbReference>
<dbReference type="Pfam" id="PF00581">
    <property type="entry name" value="Rhodanese"/>
    <property type="match status" value="1"/>
</dbReference>
<comment type="catalytic activity">
    <reaction evidence="1">
        <text>uridine(34) in tRNA + AH2 + O2 = 5-hydroxyuridine(34) in tRNA + A + H2O</text>
        <dbReference type="Rhea" id="RHEA:64224"/>
        <dbReference type="Rhea" id="RHEA-COMP:11727"/>
        <dbReference type="Rhea" id="RHEA-COMP:13381"/>
        <dbReference type="ChEBI" id="CHEBI:13193"/>
        <dbReference type="ChEBI" id="CHEBI:15377"/>
        <dbReference type="ChEBI" id="CHEBI:15379"/>
        <dbReference type="ChEBI" id="CHEBI:17499"/>
        <dbReference type="ChEBI" id="CHEBI:65315"/>
        <dbReference type="ChEBI" id="CHEBI:136877"/>
    </reaction>
</comment>
<dbReference type="InterPro" id="IPR001763">
    <property type="entry name" value="Rhodanese-like_dom"/>
</dbReference>
<sequence length="285" mass="32300">MGRNLDMLMSMGFVVAAFYRFVHLHNYYDMRSVILEFCQEHGIKGTVILAEQGINATISGERDAINKFFSFLDLDHRLADMKYHESYSSRLPFSKMKVRLKKEVVRLGIDDFDCSSMRGEYVDPKAWNDLITKPGMHVIDTRNDYEIKFGRFKHSINPGTTSFREFPDWARKWAKGKDKDVGVAMYCTGGIRCEKSTAFLKSLGFENVYHLKGGILNYLQSVKGADSLWEGDCFVFDERVAVDNNVAPSEDIKCVKCFGKVDEADLRSVSKGHIVCGACKSADVS</sequence>
<accession>A0A098GKH6</accession>
<gene>
    <name evidence="1" type="primary">trhO</name>
    <name evidence="3" type="ORF">ANAPHAGO_01010</name>
</gene>
<dbReference type="Gene3D" id="3.40.250.10">
    <property type="entry name" value="Rhodanese-like domain"/>
    <property type="match status" value="1"/>
</dbReference>
<evidence type="ECO:0000259" key="2">
    <source>
        <dbReference type="PROSITE" id="PS50206"/>
    </source>
</evidence>